<evidence type="ECO:0000313" key="9">
    <source>
        <dbReference type="EMBL" id="WAJ70106.1"/>
    </source>
</evidence>
<name>A0ABY7APC9_9ALTE</name>
<evidence type="ECO:0000256" key="1">
    <source>
        <dbReference type="ARBA" id="ARBA00001970"/>
    </source>
</evidence>
<keyword evidence="10" id="KW-1185">Reference proteome</keyword>
<dbReference type="PANTHER" id="PTHR30521:SF0">
    <property type="entry name" value="DYP-TYPE PEROXIDASE FAMILY PROTEIN"/>
    <property type="match status" value="1"/>
</dbReference>
<evidence type="ECO:0000256" key="5">
    <source>
        <dbReference type="ARBA" id="ARBA00023004"/>
    </source>
</evidence>
<organism evidence="9 10">
    <name type="scientific">Catenovulum adriaticum</name>
    <dbReference type="NCBI Taxonomy" id="2984846"/>
    <lineage>
        <taxon>Bacteria</taxon>
        <taxon>Pseudomonadati</taxon>
        <taxon>Pseudomonadota</taxon>
        <taxon>Gammaproteobacteria</taxon>
        <taxon>Alteromonadales</taxon>
        <taxon>Alteromonadaceae</taxon>
        <taxon>Catenovulum</taxon>
    </lineage>
</organism>
<dbReference type="InterPro" id="IPR006314">
    <property type="entry name" value="Dyp_peroxidase"/>
</dbReference>
<dbReference type="Proteomes" id="UP001163726">
    <property type="component" value="Chromosome"/>
</dbReference>
<keyword evidence="5" id="KW-0408">Iron</keyword>
<dbReference type="EMBL" id="CP109965">
    <property type="protein sequence ID" value="WAJ70106.1"/>
    <property type="molecule type" value="Genomic_DNA"/>
</dbReference>
<dbReference type="NCBIfam" id="TIGR01413">
    <property type="entry name" value="Dyp_perox_fam"/>
    <property type="match status" value="1"/>
</dbReference>
<dbReference type="PROSITE" id="PS51404">
    <property type="entry name" value="DYP_PEROXIDASE"/>
    <property type="match status" value="1"/>
</dbReference>
<evidence type="ECO:0000259" key="8">
    <source>
        <dbReference type="Pfam" id="PF20628"/>
    </source>
</evidence>
<gene>
    <name evidence="9" type="ORF">OLW01_13330</name>
</gene>
<sequence>MAKFQRGVIAEDNLHSLYLIFKIHAGYEPRIRQLLAEFNDLIDAFSDSYSEAELTGFAAIGTKRWSSVYPNDKPKHLTDFPNLSTEYHNAPATPYDLFIQIRSDRADVNHLTGIRICQHFSDAVFLLAQVKGFRYLDGRDLTGFIVASDNPHGVKRKKVALVDELQDPVFSGGSYIHIQRYRHLMVSWNELSEAEQETIIGREKSANHRLAQPKINSHLNKTQLIGEGAQPIELLNQSMPYGTMLMQGLFYIACCRSPEPFTQILASRMGLNDNSYDRLLDYSRAETGAAFFAPSVDFLKQNG</sequence>
<evidence type="ECO:0000256" key="3">
    <source>
        <dbReference type="ARBA" id="ARBA00022723"/>
    </source>
</evidence>
<keyword evidence="2 9" id="KW-0575">Peroxidase</keyword>
<evidence type="ECO:0000256" key="6">
    <source>
        <dbReference type="ARBA" id="ARBA00025737"/>
    </source>
</evidence>
<keyword evidence="3" id="KW-0479">Metal-binding</keyword>
<protein>
    <submittedName>
        <fullName evidence="9">Dyp-type peroxidase</fullName>
    </submittedName>
</protein>
<dbReference type="Pfam" id="PF04261">
    <property type="entry name" value="Dyp_perox_N"/>
    <property type="match status" value="1"/>
</dbReference>
<dbReference type="InterPro" id="IPR048328">
    <property type="entry name" value="Dyp_perox_C"/>
</dbReference>
<keyword evidence="4" id="KW-0560">Oxidoreductase</keyword>
<evidence type="ECO:0000259" key="7">
    <source>
        <dbReference type="Pfam" id="PF04261"/>
    </source>
</evidence>
<dbReference type="RefSeq" id="WP_268074406.1">
    <property type="nucleotide sequence ID" value="NZ_CP109965.1"/>
</dbReference>
<feature type="domain" description="Dyp-type peroxidase C-terminal" evidence="8">
    <location>
        <begin position="138"/>
        <end position="297"/>
    </location>
</feature>
<dbReference type="PANTHER" id="PTHR30521">
    <property type="entry name" value="DEFERROCHELATASE/PEROXIDASE"/>
    <property type="match status" value="1"/>
</dbReference>
<evidence type="ECO:0000256" key="4">
    <source>
        <dbReference type="ARBA" id="ARBA00023002"/>
    </source>
</evidence>
<dbReference type="Pfam" id="PF20628">
    <property type="entry name" value="Dyp_perox_C"/>
    <property type="match status" value="1"/>
</dbReference>
<dbReference type="GO" id="GO:0004601">
    <property type="term" value="F:peroxidase activity"/>
    <property type="evidence" value="ECO:0007669"/>
    <property type="project" value="UniProtKB-KW"/>
</dbReference>
<reference evidence="9" key="1">
    <citation type="submission" date="2022-10" db="EMBL/GenBank/DDBJ databases">
        <title>Catenovulum adriacola sp. nov. isolated in the Harbour of Susak.</title>
        <authorList>
            <person name="Schoch T."/>
            <person name="Reich S.J."/>
            <person name="Stoeferle S."/>
            <person name="Flaiz M."/>
            <person name="Kazda M."/>
            <person name="Riedel C.U."/>
            <person name="Duerre P."/>
        </authorList>
    </citation>
    <scope>NUCLEOTIDE SEQUENCE</scope>
    <source>
        <strain evidence="9">TS8</strain>
    </source>
</reference>
<dbReference type="InterPro" id="IPR011008">
    <property type="entry name" value="Dimeric_a/b-barrel"/>
</dbReference>
<feature type="domain" description="Dyp-type peroxidase N-terminal" evidence="7">
    <location>
        <begin position="5"/>
        <end position="134"/>
    </location>
</feature>
<comment type="cofactor">
    <cofactor evidence="1">
        <name>heme b</name>
        <dbReference type="ChEBI" id="CHEBI:60344"/>
    </cofactor>
</comment>
<proteinExistence type="inferred from homology"/>
<accession>A0ABY7APC9</accession>
<dbReference type="InterPro" id="IPR048327">
    <property type="entry name" value="Dyp_perox_N"/>
</dbReference>
<comment type="similarity">
    <text evidence="6">Belongs to the DyP-type peroxidase family.</text>
</comment>
<evidence type="ECO:0000256" key="2">
    <source>
        <dbReference type="ARBA" id="ARBA00022559"/>
    </source>
</evidence>
<evidence type="ECO:0000313" key="10">
    <source>
        <dbReference type="Proteomes" id="UP001163726"/>
    </source>
</evidence>
<dbReference type="SUPFAM" id="SSF54909">
    <property type="entry name" value="Dimeric alpha+beta barrel"/>
    <property type="match status" value="1"/>
</dbReference>